<feature type="compositionally biased region" description="Low complexity" evidence="1">
    <location>
        <begin position="35"/>
        <end position="48"/>
    </location>
</feature>
<evidence type="ECO:0000259" key="2">
    <source>
        <dbReference type="Pfam" id="PF25465"/>
    </source>
</evidence>
<dbReference type="Pfam" id="PF25465">
    <property type="entry name" value="Beta-prop_At4g14310"/>
    <property type="match status" value="1"/>
</dbReference>
<comment type="caution">
    <text evidence="3">The sequence shown here is derived from an EMBL/GenBank/DDBJ whole genome shotgun (WGS) entry which is preliminary data.</text>
</comment>
<feature type="compositionally biased region" description="Basic and acidic residues" evidence="1">
    <location>
        <begin position="119"/>
        <end position="147"/>
    </location>
</feature>
<dbReference type="SUPFAM" id="SSF50978">
    <property type="entry name" value="WD40 repeat-like"/>
    <property type="match status" value="1"/>
</dbReference>
<evidence type="ECO:0000313" key="3">
    <source>
        <dbReference type="EMBL" id="KAF3341160.1"/>
    </source>
</evidence>
<accession>A0A833VT44</accession>
<dbReference type="InterPro" id="IPR045289">
    <property type="entry name" value="At4g14310-like"/>
</dbReference>
<feature type="region of interest" description="Disordered" evidence="1">
    <location>
        <begin position="1"/>
        <end position="185"/>
    </location>
</feature>
<name>A0A833VT44_9POAL</name>
<sequence length="877" mass="94990">MISSRLKERGGGGGKIMASRPSKTLDPSPSAKLRPNNNANPNTTASSSRKITPLSSSKANPSPSARSISAGRRRDPTPTRIEKPSGASGSAVRRSTSSVPRSRAPLNPSDFSRLMSNLRSDRTAPTRVSSDRFGRTAEKGIEAESVLRRSTSGAIRVSGQDSGKGKGVKSSATGSTRGSEKSNLKSVKGDNAVCSLGISNSSIVKLCKDKVLAPKLDSLNSNSSDEKNKASLPTFTVKWDYVSNPCNSGEIGESREKEVVKVSDKVKIFEKVIDDSADSGAQGTNKYPSKLHEKLAMLEGRVQKIATEIKRTKEILDDNNPDESRLILSEIQNKISLVEKAVDHVITDGSASGADKTLVSVQAAPRYSLQGLNCEELESRFFPHQKLLKNNVPKNTIPVNQIDERSIEVEFLSSLSGTKSAVSRTGAGSKVSSSEGSGENTVISGFCEEEIELCTDERIEDFDSQESKQVSLVQEETGEASADELRQIGSKCAAGGWFVSEGEAVLLAQTDGTCLYYDIVNCENKAEYKPEVAVPQNTWGDCWLLRAPGADGCSGRYVVAASAGPTPRPGFCCWDFYKRNVSAFHLERESETSEPGKLWWYRPCGPLLLCTSNKQKAIMGYDIRDGDMVMKWEMDTTVGSMDWSSPLQWRSRGKVVVLGTDFISLWDVNSVDAQPLLSIGSGNRRVCALHVSNTDAEISGGIRQRVSSSDAEGNDGVFSTQDSINVLDFRVPTGTGLKISRHGGVPVSIYSRGDSVFVGSTEDRLQLRGGRKSWVQHFSLRRGKLAASYELPVQNSDYHTSSVSQVWGNSNLVMGVCGKGLYVFDALKDGAYASTGTVEARETISTDANLQCPTFDYSGSRMLLVSRDRPALWRYLS</sequence>
<organism evidence="3 4">
    <name type="scientific">Carex littledalei</name>
    <dbReference type="NCBI Taxonomy" id="544730"/>
    <lineage>
        <taxon>Eukaryota</taxon>
        <taxon>Viridiplantae</taxon>
        <taxon>Streptophyta</taxon>
        <taxon>Embryophyta</taxon>
        <taxon>Tracheophyta</taxon>
        <taxon>Spermatophyta</taxon>
        <taxon>Magnoliopsida</taxon>
        <taxon>Liliopsida</taxon>
        <taxon>Poales</taxon>
        <taxon>Cyperaceae</taxon>
        <taxon>Cyperoideae</taxon>
        <taxon>Cariceae</taxon>
        <taxon>Carex</taxon>
        <taxon>Carex subgen. Euthyceras</taxon>
    </lineage>
</organism>
<protein>
    <recommendedName>
        <fullName evidence="2">At4g14310 8-bladed propeller domain-containing protein</fullName>
    </recommendedName>
</protein>
<keyword evidence="4" id="KW-1185">Reference proteome</keyword>
<reference evidence="3" key="1">
    <citation type="submission" date="2020-01" db="EMBL/GenBank/DDBJ databases">
        <title>Genome sequence of Kobresia littledalei, the first chromosome-level genome in the family Cyperaceae.</title>
        <authorList>
            <person name="Qu G."/>
        </authorList>
    </citation>
    <scope>NUCLEOTIDE SEQUENCE</scope>
    <source>
        <strain evidence="3">C.B.Clarke</strain>
        <tissue evidence="3">Leaf</tissue>
    </source>
</reference>
<dbReference type="PANTHER" id="PTHR35492">
    <property type="entry name" value="TRANSDUCIN/WD40 REPEAT-LIKE SUPERFAMILY PROTEIN"/>
    <property type="match status" value="1"/>
</dbReference>
<dbReference type="InterPro" id="IPR036322">
    <property type="entry name" value="WD40_repeat_dom_sf"/>
</dbReference>
<dbReference type="EMBL" id="SWLB01000002">
    <property type="protein sequence ID" value="KAF3341160.1"/>
    <property type="molecule type" value="Genomic_DNA"/>
</dbReference>
<feature type="domain" description="At4g14310 8-bladed propeller" evidence="2">
    <location>
        <begin position="597"/>
        <end position="872"/>
    </location>
</feature>
<dbReference type="AlphaFoldDB" id="A0A833VT44"/>
<gene>
    <name evidence="3" type="ORF">FCM35_KLT10004</name>
</gene>
<dbReference type="Proteomes" id="UP000623129">
    <property type="component" value="Unassembled WGS sequence"/>
</dbReference>
<dbReference type="PANTHER" id="PTHR35492:SF1">
    <property type="entry name" value="TRANSDUCIN_WD40 REPEAT-LIKE SUPERFAMILY PROTEIN"/>
    <property type="match status" value="1"/>
</dbReference>
<feature type="compositionally biased region" description="Basic and acidic residues" evidence="1">
    <location>
        <begin position="1"/>
        <end position="10"/>
    </location>
</feature>
<proteinExistence type="predicted"/>
<evidence type="ECO:0000256" key="1">
    <source>
        <dbReference type="SAM" id="MobiDB-lite"/>
    </source>
</evidence>
<dbReference type="InterPro" id="IPR057442">
    <property type="entry name" value="Beta-prop_At4g14310"/>
</dbReference>
<dbReference type="OrthoDB" id="1907242at2759"/>
<feature type="compositionally biased region" description="Low complexity" evidence="1">
    <location>
        <begin position="90"/>
        <end position="105"/>
    </location>
</feature>
<feature type="compositionally biased region" description="Polar residues" evidence="1">
    <location>
        <begin position="49"/>
        <end position="67"/>
    </location>
</feature>
<evidence type="ECO:0000313" key="4">
    <source>
        <dbReference type="Proteomes" id="UP000623129"/>
    </source>
</evidence>
<feature type="compositionally biased region" description="Basic and acidic residues" evidence="1">
    <location>
        <begin position="72"/>
        <end position="83"/>
    </location>
</feature>